<name>A0AAD4MNK2_9BILA</name>
<dbReference type="Pfam" id="PF00400">
    <property type="entry name" value="WD40"/>
    <property type="match status" value="1"/>
</dbReference>
<dbReference type="InterPro" id="IPR001680">
    <property type="entry name" value="WD40_rpt"/>
</dbReference>
<gene>
    <name evidence="4" type="ORF">DdX_19206</name>
</gene>
<proteinExistence type="inferred from homology"/>
<evidence type="ECO:0000313" key="5">
    <source>
        <dbReference type="Proteomes" id="UP001201812"/>
    </source>
</evidence>
<dbReference type="PANTHER" id="PTHR44411">
    <property type="entry name" value="THO COMPLEX SUBUNIT 6 HOMOLOG"/>
    <property type="match status" value="1"/>
</dbReference>
<keyword evidence="5" id="KW-1185">Reference proteome</keyword>
<dbReference type="PROSITE" id="PS50082">
    <property type="entry name" value="WD_REPEATS_2"/>
    <property type="match status" value="1"/>
</dbReference>
<reference evidence="4" key="1">
    <citation type="submission" date="2022-01" db="EMBL/GenBank/DDBJ databases">
        <title>Genome Sequence Resource for Two Populations of Ditylenchus destructor, the Migratory Endoparasitic Phytonematode.</title>
        <authorList>
            <person name="Zhang H."/>
            <person name="Lin R."/>
            <person name="Xie B."/>
        </authorList>
    </citation>
    <scope>NUCLEOTIDE SEQUENCE</scope>
    <source>
        <strain evidence="4">BazhouSP</strain>
    </source>
</reference>
<dbReference type="InterPro" id="IPR015943">
    <property type="entry name" value="WD40/YVTN_repeat-like_dom_sf"/>
</dbReference>
<dbReference type="GO" id="GO:0006406">
    <property type="term" value="P:mRNA export from nucleus"/>
    <property type="evidence" value="ECO:0007669"/>
    <property type="project" value="TreeGrafter"/>
</dbReference>
<dbReference type="Gene3D" id="2.130.10.10">
    <property type="entry name" value="YVTN repeat-like/Quinoprotein amine dehydrogenase"/>
    <property type="match status" value="1"/>
</dbReference>
<dbReference type="Proteomes" id="UP001201812">
    <property type="component" value="Unassembled WGS sequence"/>
</dbReference>
<evidence type="ECO:0000313" key="4">
    <source>
        <dbReference type="EMBL" id="KAI1696140.1"/>
    </source>
</evidence>
<organism evidence="4 5">
    <name type="scientific">Ditylenchus destructor</name>
    <dbReference type="NCBI Taxonomy" id="166010"/>
    <lineage>
        <taxon>Eukaryota</taxon>
        <taxon>Metazoa</taxon>
        <taxon>Ecdysozoa</taxon>
        <taxon>Nematoda</taxon>
        <taxon>Chromadorea</taxon>
        <taxon>Rhabditida</taxon>
        <taxon>Tylenchina</taxon>
        <taxon>Tylenchomorpha</taxon>
        <taxon>Sphaerularioidea</taxon>
        <taxon>Anguinidae</taxon>
        <taxon>Anguininae</taxon>
        <taxon>Ditylenchus</taxon>
    </lineage>
</organism>
<dbReference type="GO" id="GO:0000346">
    <property type="term" value="C:transcription export complex"/>
    <property type="evidence" value="ECO:0007669"/>
    <property type="project" value="TreeGrafter"/>
</dbReference>
<dbReference type="PANTHER" id="PTHR44411:SF1">
    <property type="entry name" value="THO COMPLEX SUBUNIT 6 HOMOLOG"/>
    <property type="match status" value="1"/>
</dbReference>
<dbReference type="EMBL" id="JAKKPZ010000347">
    <property type="protein sequence ID" value="KAI1696140.1"/>
    <property type="molecule type" value="Genomic_DNA"/>
</dbReference>
<evidence type="ECO:0000256" key="1">
    <source>
        <dbReference type="ARBA" id="ARBA00009728"/>
    </source>
</evidence>
<dbReference type="SUPFAM" id="SSF50978">
    <property type="entry name" value="WD40 repeat-like"/>
    <property type="match status" value="1"/>
</dbReference>
<dbReference type="GO" id="GO:0000347">
    <property type="term" value="C:THO complex"/>
    <property type="evidence" value="ECO:0007669"/>
    <property type="project" value="TreeGrafter"/>
</dbReference>
<evidence type="ECO:0000256" key="3">
    <source>
        <dbReference type="PROSITE-ProRule" id="PRU00221"/>
    </source>
</evidence>
<dbReference type="InterPro" id="IPR042626">
    <property type="entry name" value="THOC6"/>
</dbReference>
<comment type="similarity">
    <text evidence="1">Belongs to the WD repeat THOC6 family.</text>
</comment>
<feature type="repeat" description="WD" evidence="3">
    <location>
        <begin position="6"/>
        <end position="46"/>
    </location>
</feature>
<keyword evidence="2 3" id="KW-0853">WD repeat</keyword>
<dbReference type="AlphaFoldDB" id="A0AAD4MNK2"/>
<comment type="caution">
    <text evidence="4">The sequence shown here is derived from an EMBL/GenBank/DDBJ whole genome shotgun (WGS) entry which is preliminary data.</text>
</comment>
<sequence>MPVMSFSGHTKRVNRLAKASENIFVSCSDDGIVFCWDSRTNKKPARTLQQASRPGFAKHIYAVDEDEDFMVCGGGVNLAFRHLSSSNLAAVLMSGEDGNETHPEMWHSVEMVDGHINAGGAPLNNTAALHRFSYAGELVTSLKLNLNSISNIRTTSSGQKLTVISGESSEIFFMSDLGFISSSVDTVGDI</sequence>
<accession>A0AAD4MNK2</accession>
<evidence type="ECO:0000256" key="2">
    <source>
        <dbReference type="ARBA" id="ARBA00022574"/>
    </source>
</evidence>
<dbReference type="InterPro" id="IPR036322">
    <property type="entry name" value="WD40_repeat_dom_sf"/>
</dbReference>
<protein>
    <submittedName>
        <fullName evidence="4">THO complex subunit 6 like protein</fullName>
    </submittedName>
</protein>